<sequence>MYIDKKERSAKAVTRSAKKKNVQTELGIFEPLTDLPKLKKLQKLYQAKGKDIEEQAYIDEDQQVQNHSSFAINKYQYKVLSQVNLRTAKKQVYINNDQQLRTAILSIQTNEFDIEPLIQCSNSYSEHLSNHEDGDESSDESLDDEIFSLLRQHNLIPLNVQSTNYNNSYSRIQQN</sequence>
<accession>A0ABN7UVS2</accession>
<reference evidence="1 2" key="1">
    <citation type="submission" date="2021-06" db="EMBL/GenBank/DDBJ databases">
        <authorList>
            <person name="Kallberg Y."/>
            <person name="Tangrot J."/>
            <person name="Rosling A."/>
        </authorList>
    </citation>
    <scope>NUCLEOTIDE SEQUENCE [LARGE SCALE GENOMIC DNA]</scope>
    <source>
        <strain evidence="1 2">120-4 pot B 10/14</strain>
    </source>
</reference>
<dbReference type="Proteomes" id="UP000789901">
    <property type="component" value="Unassembled WGS sequence"/>
</dbReference>
<dbReference type="EMBL" id="CAJVQB010006320">
    <property type="protein sequence ID" value="CAG8681878.1"/>
    <property type="molecule type" value="Genomic_DNA"/>
</dbReference>
<keyword evidence="2" id="KW-1185">Reference proteome</keyword>
<evidence type="ECO:0000313" key="2">
    <source>
        <dbReference type="Proteomes" id="UP000789901"/>
    </source>
</evidence>
<name>A0ABN7UVS2_GIGMA</name>
<gene>
    <name evidence="1" type="ORF">GMARGA_LOCUS11005</name>
</gene>
<evidence type="ECO:0000313" key="1">
    <source>
        <dbReference type="EMBL" id="CAG8681878.1"/>
    </source>
</evidence>
<proteinExistence type="predicted"/>
<comment type="caution">
    <text evidence="1">The sequence shown here is derived from an EMBL/GenBank/DDBJ whole genome shotgun (WGS) entry which is preliminary data.</text>
</comment>
<organism evidence="1 2">
    <name type="scientific">Gigaspora margarita</name>
    <dbReference type="NCBI Taxonomy" id="4874"/>
    <lineage>
        <taxon>Eukaryota</taxon>
        <taxon>Fungi</taxon>
        <taxon>Fungi incertae sedis</taxon>
        <taxon>Mucoromycota</taxon>
        <taxon>Glomeromycotina</taxon>
        <taxon>Glomeromycetes</taxon>
        <taxon>Diversisporales</taxon>
        <taxon>Gigasporaceae</taxon>
        <taxon>Gigaspora</taxon>
    </lineage>
</organism>
<protein>
    <submittedName>
        <fullName evidence="1">26679_t:CDS:1</fullName>
    </submittedName>
</protein>